<evidence type="ECO:0000313" key="13">
    <source>
        <dbReference type="EMBL" id="NWO23561.1"/>
    </source>
</evidence>
<dbReference type="Gene3D" id="1.10.10.1600">
    <property type="entry name" value="Bacterial DNA polymerase III alpha subunit, thumb domain"/>
    <property type="match status" value="1"/>
</dbReference>
<evidence type="ECO:0000256" key="7">
    <source>
        <dbReference type="ARBA" id="ARBA00022705"/>
    </source>
</evidence>
<evidence type="ECO:0000256" key="11">
    <source>
        <dbReference type="SAM" id="MobiDB-lite"/>
    </source>
</evidence>
<dbReference type="Proteomes" id="UP000526307">
    <property type="component" value="Unassembled WGS sequence"/>
</dbReference>
<keyword evidence="8" id="KW-0239">DNA-directed DNA polymerase</keyword>
<evidence type="ECO:0000256" key="6">
    <source>
        <dbReference type="ARBA" id="ARBA00022695"/>
    </source>
</evidence>
<dbReference type="GO" id="GO:0008408">
    <property type="term" value="F:3'-5' exonuclease activity"/>
    <property type="evidence" value="ECO:0007669"/>
    <property type="project" value="InterPro"/>
</dbReference>
<evidence type="ECO:0000256" key="2">
    <source>
        <dbReference type="ARBA" id="ARBA00009496"/>
    </source>
</evidence>
<evidence type="ECO:0000256" key="8">
    <source>
        <dbReference type="ARBA" id="ARBA00022932"/>
    </source>
</evidence>
<evidence type="ECO:0000256" key="10">
    <source>
        <dbReference type="ARBA" id="ARBA00049244"/>
    </source>
</evidence>
<dbReference type="Pfam" id="PF07733">
    <property type="entry name" value="DNA_pol3_alpha"/>
    <property type="match status" value="1"/>
</dbReference>
<evidence type="ECO:0000256" key="1">
    <source>
        <dbReference type="ARBA" id="ARBA00004496"/>
    </source>
</evidence>
<evidence type="ECO:0000259" key="12">
    <source>
        <dbReference type="SMART" id="SM00481"/>
    </source>
</evidence>
<dbReference type="PANTHER" id="PTHR32294">
    <property type="entry name" value="DNA POLYMERASE III SUBUNIT ALPHA"/>
    <property type="match status" value="1"/>
</dbReference>
<dbReference type="InterPro" id="IPR004365">
    <property type="entry name" value="NA-bd_OB_tRNA"/>
</dbReference>
<reference evidence="13 14" key="1">
    <citation type="submission" date="2020-06" db="EMBL/GenBank/DDBJ databases">
        <title>Mogibacterium timidum strain W9173 genomic sequence.</title>
        <authorList>
            <person name="Wade W.G."/>
            <person name="Johnston C.D."/>
            <person name="Chen T."/>
            <person name="Dewhirst F.E."/>
        </authorList>
    </citation>
    <scope>NUCLEOTIDE SEQUENCE [LARGE SCALE GENOMIC DNA]</scope>
    <source>
        <strain evidence="13 14">W9173</strain>
    </source>
</reference>
<dbReference type="RefSeq" id="WP_178978585.1">
    <property type="nucleotide sequence ID" value="NZ_JABXYR010000002.1"/>
</dbReference>
<evidence type="ECO:0000256" key="5">
    <source>
        <dbReference type="ARBA" id="ARBA00022679"/>
    </source>
</evidence>
<dbReference type="NCBIfam" id="NF004226">
    <property type="entry name" value="PRK05673.1"/>
    <property type="match status" value="1"/>
</dbReference>
<dbReference type="Pfam" id="PF02811">
    <property type="entry name" value="PHP"/>
    <property type="match status" value="1"/>
</dbReference>
<dbReference type="NCBIfam" id="TIGR00594">
    <property type="entry name" value="polc"/>
    <property type="match status" value="1"/>
</dbReference>
<feature type="domain" description="Polymerase/histidinol phosphatase N-terminal" evidence="12">
    <location>
        <begin position="4"/>
        <end position="71"/>
    </location>
</feature>
<dbReference type="Gene3D" id="1.10.150.870">
    <property type="match status" value="1"/>
</dbReference>
<dbReference type="InterPro" id="IPR004805">
    <property type="entry name" value="DnaE2/DnaE/PolC"/>
</dbReference>
<dbReference type="InterPro" id="IPR016195">
    <property type="entry name" value="Pol/histidinol_Pase-like"/>
</dbReference>
<keyword evidence="5 13" id="KW-0808">Transferase</keyword>
<evidence type="ECO:0000256" key="4">
    <source>
        <dbReference type="ARBA" id="ARBA00019114"/>
    </source>
</evidence>
<dbReference type="SUPFAM" id="SSF89550">
    <property type="entry name" value="PHP domain-like"/>
    <property type="match status" value="1"/>
</dbReference>
<comment type="subcellular location">
    <subcellularLocation>
        <location evidence="1">Cytoplasm</location>
    </subcellularLocation>
</comment>
<gene>
    <name evidence="13" type="ORF">HW270_05730</name>
</gene>
<protein>
    <recommendedName>
        <fullName evidence="4">DNA polymerase III subunit alpha</fullName>
        <ecNumber evidence="3">2.7.7.7</ecNumber>
    </recommendedName>
</protein>
<dbReference type="CDD" id="cd04485">
    <property type="entry name" value="DnaE_OBF"/>
    <property type="match status" value="1"/>
</dbReference>
<comment type="caution">
    <text evidence="13">The sequence shown here is derived from an EMBL/GenBank/DDBJ whole genome shotgun (WGS) entry which is preliminary data.</text>
</comment>
<dbReference type="GO" id="GO:0005737">
    <property type="term" value="C:cytoplasm"/>
    <property type="evidence" value="ECO:0007669"/>
    <property type="project" value="UniProtKB-SubCell"/>
</dbReference>
<dbReference type="EC" id="2.7.7.7" evidence="3"/>
<dbReference type="SMART" id="SM00481">
    <property type="entry name" value="POLIIIAc"/>
    <property type="match status" value="1"/>
</dbReference>
<dbReference type="EMBL" id="JABXYR010000002">
    <property type="protein sequence ID" value="NWO23561.1"/>
    <property type="molecule type" value="Genomic_DNA"/>
</dbReference>
<dbReference type="GO" id="GO:0006260">
    <property type="term" value="P:DNA replication"/>
    <property type="evidence" value="ECO:0007669"/>
    <property type="project" value="UniProtKB-KW"/>
</dbReference>
<sequence>MAFTHLHVHSEYSLLDGMSRISEAPEYVKSLGMDSLAITDHGVMFGIVDFYKSCKKAGIKPIIGCEVYVAARTRFDKDPERDRGMFHLILLAENMTGYKNLTKIVSIGFTEGFYFKPRVDKEVLREHSEGIICLSACLAGAIPRKILGGDYSGAETEAIELQEIFGKDNFFLEIQNHFLDEDKAVTEGLVRLAKEIGAPLVATNDAHYIKRSDAKAHDVLLAIQTGTTVDDENRMRFANDEFYLKDELEMCSLFPDLPEAIENTHRVAERCNVEFEFGNYHLPEFISPGGLTNREYLRQLCYQGLERRYGSEALEDGNFYRERLEGELSVIESMGYVEYFLIVWDFIHYAKSNGIPVGPGRGSAAGSIVAYSLAITEIDPIKYNLIFERFLNPERVSMPDIDVDFCIDRRQEVIDYVVRKYGKDKVSQIITFGTLKAKAAVRDVGRVLNASYAEADAIAKAIPNELGITISKALDINRDLRTRYETEPLVKNILDMSMAVEGMPRHSSTHAAGIVISKMPLDEYVPLYMSDKGLATQFNMTTIEELGLLKMDFLGLRNLTMINEALQLIKENHDVEIDFGKMDYDDPAVYDMIAKGNTQGIFQLESTGMTEFMKNLSPSCFEDIVAGISLYRPGPMDSIPKYIDNKKNPDHVKYVDPHLEPILNVTYGCMVYQEQVMQIVRDLGGYSYGRSDLVRRAMSKKKMSVMLEEKKYFIHGKDDSDGTPAIRGCIANGIPEKAAEAIFDDMVSFAEYAFNKSHAAAYAVISYETAYLKAHYPVEFMAALMSSVMGEPRHIAAYIRNCKELGIEVLPPSVLHSRRKFTAKDGKIRFGLLAIKNVGTGIVDAIVEGRRGCNIDNLYDFIKSIDPSELNKKAVECLIKAGAMDEFTPNRAALLAISDDAVGAAQSSARKLSKDQISLFQLDSDLMEDVKTAPELPDIQNFDMAHLLAMEKEMMGVYLSGHPLDKYRELIGKNITANTGEIFDSNTNGRDEEAAEFAVDSGSNNGKFSDGDNVIMAGLVGNLRRMVTKSNQEMARLTIEDYYGVITAIVFPRDYAKTKYILANDAIVAIKGTLSFKEDSDPEILVNRVTEIERISEFEEQGYGNERSGMRGYLRSSSYGNRNSADELADGRGPARADSFPGTAANYSKSDKLKLHSDERYLKLRVGNELVEQLGADEIQQRILGSASAHRGRIVMLIYLPGQKPMRSANGVSIDENLLIELEQLLGKENVKY</sequence>
<dbReference type="GO" id="GO:0003676">
    <property type="term" value="F:nucleic acid binding"/>
    <property type="evidence" value="ECO:0007669"/>
    <property type="project" value="InterPro"/>
</dbReference>
<keyword evidence="6 13" id="KW-0548">Nucleotidyltransferase</keyword>
<evidence type="ECO:0000256" key="9">
    <source>
        <dbReference type="ARBA" id="ARBA00025611"/>
    </source>
</evidence>
<feature type="region of interest" description="Disordered" evidence="11">
    <location>
        <begin position="1123"/>
        <end position="1143"/>
    </location>
</feature>
<organism evidence="13 14">
    <name type="scientific">Mogibacterium timidum</name>
    <dbReference type="NCBI Taxonomy" id="35519"/>
    <lineage>
        <taxon>Bacteria</taxon>
        <taxon>Bacillati</taxon>
        <taxon>Bacillota</taxon>
        <taxon>Clostridia</taxon>
        <taxon>Peptostreptococcales</taxon>
        <taxon>Anaerovoracaceae</taxon>
        <taxon>Mogibacterium</taxon>
    </lineage>
</organism>
<keyword evidence="7" id="KW-0235">DNA replication</keyword>
<dbReference type="PANTHER" id="PTHR32294:SF0">
    <property type="entry name" value="DNA POLYMERASE III SUBUNIT ALPHA"/>
    <property type="match status" value="1"/>
</dbReference>
<comment type="function">
    <text evidence="9">DNA polymerase III is a complex, multichain enzyme responsible for most of the replicative synthesis in bacteria. This DNA polymerase also exhibits 3' to 5' exonuclease activity. The alpha chain is the DNA polymerase.</text>
</comment>
<dbReference type="InterPro" id="IPR003141">
    <property type="entry name" value="Pol/His_phosphatase_N"/>
</dbReference>
<dbReference type="InterPro" id="IPR004013">
    <property type="entry name" value="PHP_dom"/>
</dbReference>
<name>A0A7Y8VS00_9FIRM</name>
<dbReference type="Gene3D" id="3.20.20.140">
    <property type="entry name" value="Metal-dependent hydrolases"/>
    <property type="match status" value="1"/>
</dbReference>
<keyword evidence="14" id="KW-1185">Reference proteome</keyword>
<dbReference type="Pfam" id="PF17657">
    <property type="entry name" value="DNA_pol3_finger"/>
    <property type="match status" value="1"/>
</dbReference>
<dbReference type="InterPro" id="IPR029460">
    <property type="entry name" value="DNAPol_HHH"/>
</dbReference>
<dbReference type="AlphaFoldDB" id="A0A7Y8VS00"/>
<comment type="catalytic activity">
    <reaction evidence="10">
        <text>DNA(n) + a 2'-deoxyribonucleoside 5'-triphosphate = DNA(n+1) + diphosphate</text>
        <dbReference type="Rhea" id="RHEA:22508"/>
        <dbReference type="Rhea" id="RHEA-COMP:17339"/>
        <dbReference type="Rhea" id="RHEA-COMP:17340"/>
        <dbReference type="ChEBI" id="CHEBI:33019"/>
        <dbReference type="ChEBI" id="CHEBI:61560"/>
        <dbReference type="ChEBI" id="CHEBI:173112"/>
        <dbReference type="EC" id="2.7.7.7"/>
    </reaction>
</comment>
<dbReference type="NCBIfam" id="NF005298">
    <property type="entry name" value="PRK06826.1"/>
    <property type="match status" value="1"/>
</dbReference>
<dbReference type="InterPro" id="IPR011708">
    <property type="entry name" value="DNA_pol3_alpha_NTPase_dom"/>
</dbReference>
<dbReference type="InterPro" id="IPR041931">
    <property type="entry name" value="DNA_pol3_alpha_thumb_dom"/>
</dbReference>
<accession>A0A7Y8VS00</accession>
<dbReference type="InterPro" id="IPR040982">
    <property type="entry name" value="DNA_pol3_finger"/>
</dbReference>
<proteinExistence type="inferred from homology"/>
<dbReference type="GO" id="GO:0003887">
    <property type="term" value="F:DNA-directed DNA polymerase activity"/>
    <property type="evidence" value="ECO:0007669"/>
    <property type="project" value="UniProtKB-KW"/>
</dbReference>
<evidence type="ECO:0000256" key="3">
    <source>
        <dbReference type="ARBA" id="ARBA00012417"/>
    </source>
</evidence>
<evidence type="ECO:0000313" key="14">
    <source>
        <dbReference type="Proteomes" id="UP000526307"/>
    </source>
</evidence>
<comment type="similarity">
    <text evidence="2">Belongs to the DNA polymerase type-C family. DnaE subfamily.</text>
</comment>
<dbReference type="Pfam" id="PF14579">
    <property type="entry name" value="HHH_6"/>
    <property type="match status" value="1"/>
</dbReference>
<dbReference type="Pfam" id="PF01336">
    <property type="entry name" value="tRNA_anti-codon"/>
    <property type="match status" value="1"/>
</dbReference>
<dbReference type="CDD" id="cd12113">
    <property type="entry name" value="PHP_PolIIIA_DnaE3"/>
    <property type="match status" value="1"/>
</dbReference>